<dbReference type="PANTHER" id="PTHR37024:SF5">
    <property type="entry name" value="IMPA N-TERMINAL DOMAIN-CONTAINING PROTEIN"/>
    <property type="match status" value="1"/>
</dbReference>
<dbReference type="PANTHER" id="PTHR37024">
    <property type="entry name" value="TYPE VI SECRETION SYSTEM DUF2094 AND IMPA-RELATED DOMAIN PROTEIN"/>
    <property type="match status" value="1"/>
</dbReference>
<keyword evidence="3" id="KW-1185">Reference proteome</keyword>
<dbReference type="Pfam" id="PF06812">
    <property type="entry name" value="ImpA_N"/>
    <property type="match status" value="1"/>
</dbReference>
<evidence type="ECO:0000313" key="2">
    <source>
        <dbReference type="EMBL" id="PHM64085.1"/>
    </source>
</evidence>
<proteinExistence type="predicted"/>
<name>A0A2D0KL81_9GAMM</name>
<dbReference type="InterPro" id="IPR017739">
    <property type="entry name" value="T6SS-assoc_VCA0119"/>
</dbReference>
<dbReference type="EMBL" id="NJAJ01000037">
    <property type="protein sequence ID" value="PHM64085.1"/>
    <property type="molecule type" value="Genomic_DNA"/>
</dbReference>
<reference evidence="2 3" key="1">
    <citation type="journal article" date="2017" name="Nat. Microbiol.">
        <title>Natural product diversity associated with the nematode symbionts Photorhabdus and Xenorhabdus.</title>
        <authorList>
            <person name="Tobias N.J."/>
            <person name="Wolff H."/>
            <person name="Djahanschiri B."/>
            <person name="Grundmann F."/>
            <person name="Kronenwerth M."/>
            <person name="Shi Y.M."/>
            <person name="Simonyi S."/>
            <person name="Grun P."/>
            <person name="Shapiro-Ilan D."/>
            <person name="Pidot S.J."/>
            <person name="Stinear T.P."/>
            <person name="Ebersberger I."/>
            <person name="Bode H.B."/>
        </authorList>
    </citation>
    <scope>NUCLEOTIDE SEQUENCE [LARGE SCALE GENOMIC DNA]</scope>
    <source>
        <strain evidence="2 3">DSM 17904</strain>
    </source>
</reference>
<dbReference type="RefSeq" id="WP_099125792.1">
    <property type="nucleotide sequence ID" value="NZ_CAWNRH010000112.1"/>
</dbReference>
<organism evidence="2 3">
    <name type="scientific">Xenorhabdus stockiae</name>
    <dbReference type="NCBI Taxonomy" id="351614"/>
    <lineage>
        <taxon>Bacteria</taxon>
        <taxon>Pseudomonadati</taxon>
        <taxon>Pseudomonadota</taxon>
        <taxon>Gammaproteobacteria</taxon>
        <taxon>Enterobacterales</taxon>
        <taxon>Morganellaceae</taxon>
        <taxon>Xenorhabdus</taxon>
    </lineage>
</organism>
<dbReference type="Pfam" id="PF16989">
    <property type="entry name" value="T6SS_VasJ"/>
    <property type="match status" value="1"/>
</dbReference>
<comment type="caution">
    <text evidence="2">The sequence shown here is derived from an EMBL/GenBank/DDBJ whole genome shotgun (WGS) entry which is preliminary data.</text>
</comment>
<accession>A0A2D0KL81</accession>
<evidence type="ECO:0000259" key="1">
    <source>
        <dbReference type="Pfam" id="PF06812"/>
    </source>
</evidence>
<protein>
    <submittedName>
        <fullName evidence="2">ImpA-like protein</fullName>
    </submittedName>
</protein>
<sequence>MSLLDTLCQSCFGDDHTKFDELAQKQIAIWEKWLIPITAEQPVGSDPGYDDDFERMREEVNKLSGADTELICQLAEKLLTTVCKDVRVATYYLWARLHREGEEGFADGLALLAGLLMKFGDSLLPSRPNSRKAALEWLSGNRVLDSLSLYPEVGKPEFERIIALMRFMTNQLETWDENSRPLFGKLYSALESRLMQSGGWNAVVPQNISTSSSHNIGLATGAKSGPSIAIQPIQSGRELLDQAKTLAHYLRNQPQGWLSAHRLMKSVRWDTIHQCPPQDTQGCTRLSPPRTDARAQLKRLYMQQSWGELLEQADRLFAEGVNHFWLDVQWYLYQALSKSGAPWDGWADIIKQDLKLLLQRLPGLEKLAWNDGTPFADDVTVSWIMQKVLDEGKGWSDPSISPSVVVEEDDILSLEAEAIAQADSDGLEKAMAWLQSRPAVTTPRQRWMMRLLMSRVAEQFGRNDLALHLLSELDTTAGTLTLVQWEPELAFEIKARRLQLLRSKSQRNSTDKTVMAQQLDELLAELVRLDPVRSVVLYG</sequence>
<dbReference type="InterPro" id="IPR010657">
    <property type="entry name" value="ImpA_N"/>
</dbReference>
<dbReference type="AlphaFoldDB" id="A0A2D0KL81"/>
<feature type="domain" description="ImpA N-terminal" evidence="1">
    <location>
        <begin position="36"/>
        <end position="139"/>
    </location>
</feature>
<dbReference type="Proteomes" id="UP000222366">
    <property type="component" value="Unassembled WGS sequence"/>
</dbReference>
<evidence type="ECO:0000313" key="3">
    <source>
        <dbReference type="Proteomes" id="UP000222366"/>
    </source>
</evidence>
<gene>
    <name evidence="2" type="ORF">Xsto_03360</name>
</gene>
<dbReference type="NCBIfam" id="TIGR03362">
    <property type="entry name" value="VI_chp_7"/>
    <property type="match status" value="1"/>
</dbReference>